<evidence type="ECO:0000256" key="4">
    <source>
        <dbReference type="ARBA" id="ARBA00022729"/>
    </source>
</evidence>
<dbReference type="PANTHER" id="PTHR15944">
    <property type="entry name" value="FARNESYLCYSTEINE LYASE"/>
    <property type="match status" value="1"/>
</dbReference>
<dbReference type="Gene3D" id="3.50.50.60">
    <property type="entry name" value="FAD/NAD(P)-binding domain"/>
    <property type="match status" value="1"/>
</dbReference>
<evidence type="ECO:0000256" key="1">
    <source>
        <dbReference type="ARBA" id="ARBA00001974"/>
    </source>
</evidence>
<keyword evidence="11" id="KW-1185">Reference proteome</keyword>
<keyword evidence="6" id="KW-0560">Oxidoreductase</keyword>
<evidence type="ECO:0000256" key="3">
    <source>
        <dbReference type="ARBA" id="ARBA00022630"/>
    </source>
</evidence>
<dbReference type="SUPFAM" id="SSF51905">
    <property type="entry name" value="FAD/NAD(P)-binding domain"/>
    <property type="match status" value="1"/>
</dbReference>
<sequence length="541" mass="58388">MLLYPWSCAVLALLLADNVSSENAHAKLHQHAQQPMIKSTPKRVAIIGAGAGGSSTAYHLHQFAAAAGIPIDITIFEKNPYIGGRTTTVNAWDTPGEPIELGGAIFVKANKIMVEAAQAFNLTATKLSSVKPPSGTSNAPELGVWNGEEFVFEQTGSWWDVPKLLWRYGYAPVRTNNLVKDVMARFLRMYEAPVFPWTSLSDVAYELGLTEATAVTGEQYLQANGVGKLFADEIVQASTRVNYAQNLPVIHGLDTMVSMAAQGAMSIDGGNWQIFANMVQTAAAHIHLNTTVSAVHRAANGSFSLTTTTTSSSTSLTTPPFDTIVLAAPFHSSSITFSPRLTRPPDAVPYVHLHVTLFASPHSLSPSAFNLPANTPVPKTILTTLRHTADTNSTTTPPFYSISTLRHAPNPQSHTREALYKIFSPAPISDAYIAHLLGLGPSPPSSSPQSQSDYNLAPRDVSWLKRHEWDSYPIAFPRVSFEELWLGMDVDVDVDVDVDGHAGGVWYTSGMEGFISTMETSALVGMDVARLVVDGWGGERG</sequence>
<dbReference type="GO" id="GO:0001735">
    <property type="term" value="F:prenylcysteine oxidase activity"/>
    <property type="evidence" value="ECO:0007669"/>
    <property type="project" value="InterPro"/>
</dbReference>
<accession>A0A6A6W7H0</accession>
<dbReference type="InterPro" id="IPR010795">
    <property type="entry name" value="Prenylcys_lyase"/>
</dbReference>
<dbReference type="AlphaFoldDB" id="A0A6A6W7H0"/>
<name>A0A6A6W7H0_9PEZI</name>
<keyword evidence="7" id="KW-0325">Glycoprotein</keyword>
<dbReference type="GeneID" id="54483822"/>
<dbReference type="PIRSF" id="PIRSF036292">
    <property type="entry name" value="Prenylcysteine_oxidase"/>
    <property type="match status" value="1"/>
</dbReference>
<dbReference type="Proteomes" id="UP000799437">
    <property type="component" value="Unassembled WGS sequence"/>
</dbReference>
<feature type="domain" description="Prenylcysteine lyase" evidence="9">
    <location>
        <begin position="153"/>
        <end position="537"/>
    </location>
</feature>
<dbReference type="GO" id="GO:0030328">
    <property type="term" value="P:prenylcysteine catabolic process"/>
    <property type="evidence" value="ECO:0007669"/>
    <property type="project" value="InterPro"/>
</dbReference>
<dbReference type="OrthoDB" id="437369at2759"/>
<evidence type="ECO:0000313" key="11">
    <source>
        <dbReference type="Proteomes" id="UP000799437"/>
    </source>
</evidence>
<dbReference type="Pfam" id="PF07156">
    <property type="entry name" value="Prenylcys_lyase"/>
    <property type="match status" value="1"/>
</dbReference>
<feature type="signal peptide" evidence="8">
    <location>
        <begin position="1"/>
        <end position="21"/>
    </location>
</feature>
<dbReference type="PANTHER" id="PTHR15944:SF0">
    <property type="entry name" value="PRENYLCYSTEINE LYASE DOMAIN-CONTAINING PROTEIN"/>
    <property type="match status" value="1"/>
</dbReference>
<evidence type="ECO:0000256" key="6">
    <source>
        <dbReference type="ARBA" id="ARBA00023002"/>
    </source>
</evidence>
<evidence type="ECO:0000313" key="10">
    <source>
        <dbReference type="EMBL" id="KAF2758159.1"/>
    </source>
</evidence>
<dbReference type="EMBL" id="ML996572">
    <property type="protein sequence ID" value="KAF2758159.1"/>
    <property type="molecule type" value="Genomic_DNA"/>
</dbReference>
<keyword evidence="4 8" id="KW-0732">Signal</keyword>
<feature type="chain" id="PRO_5025456321" evidence="8">
    <location>
        <begin position="22"/>
        <end position="541"/>
    </location>
</feature>
<keyword evidence="5" id="KW-0274">FAD</keyword>
<dbReference type="InterPro" id="IPR036188">
    <property type="entry name" value="FAD/NAD-bd_sf"/>
</dbReference>
<evidence type="ECO:0000256" key="2">
    <source>
        <dbReference type="ARBA" id="ARBA00009967"/>
    </source>
</evidence>
<evidence type="ECO:0000259" key="9">
    <source>
        <dbReference type="Pfam" id="PF07156"/>
    </source>
</evidence>
<evidence type="ECO:0000256" key="5">
    <source>
        <dbReference type="ARBA" id="ARBA00022827"/>
    </source>
</evidence>
<evidence type="ECO:0000256" key="7">
    <source>
        <dbReference type="ARBA" id="ARBA00023180"/>
    </source>
</evidence>
<proteinExistence type="inferred from homology"/>
<dbReference type="Pfam" id="PF13450">
    <property type="entry name" value="NAD_binding_8"/>
    <property type="match status" value="1"/>
</dbReference>
<protein>
    <submittedName>
        <fullName evidence="10">Prenylcysteine oxidase</fullName>
    </submittedName>
</protein>
<organism evidence="10 11">
    <name type="scientific">Pseudovirgaria hyperparasitica</name>
    <dbReference type="NCBI Taxonomy" id="470096"/>
    <lineage>
        <taxon>Eukaryota</taxon>
        <taxon>Fungi</taxon>
        <taxon>Dikarya</taxon>
        <taxon>Ascomycota</taxon>
        <taxon>Pezizomycotina</taxon>
        <taxon>Dothideomycetes</taxon>
        <taxon>Dothideomycetes incertae sedis</taxon>
        <taxon>Acrospermales</taxon>
        <taxon>Acrospermaceae</taxon>
        <taxon>Pseudovirgaria</taxon>
    </lineage>
</organism>
<evidence type="ECO:0000256" key="8">
    <source>
        <dbReference type="SAM" id="SignalP"/>
    </source>
</evidence>
<dbReference type="RefSeq" id="XP_033600610.1">
    <property type="nucleotide sequence ID" value="XM_033742768.1"/>
</dbReference>
<comment type="cofactor">
    <cofactor evidence="1">
        <name>FAD</name>
        <dbReference type="ChEBI" id="CHEBI:57692"/>
    </cofactor>
</comment>
<dbReference type="GO" id="GO:0030327">
    <property type="term" value="P:prenylated protein catabolic process"/>
    <property type="evidence" value="ECO:0007669"/>
    <property type="project" value="TreeGrafter"/>
</dbReference>
<dbReference type="InterPro" id="IPR017046">
    <property type="entry name" value="Prenylcysteine_Oxase1"/>
</dbReference>
<gene>
    <name evidence="10" type="ORF">EJ05DRAFT_465119</name>
</gene>
<comment type="similarity">
    <text evidence="2">Belongs to the prenylcysteine oxidase family.</text>
</comment>
<reference evidence="10" key="1">
    <citation type="journal article" date="2020" name="Stud. Mycol.">
        <title>101 Dothideomycetes genomes: a test case for predicting lifestyles and emergence of pathogens.</title>
        <authorList>
            <person name="Haridas S."/>
            <person name="Albert R."/>
            <person name="Binder M."/>
            <person name="Bloem J."/>
            <person name="Labutti K."/>
            <person name="Salamov A."/>
            <person name="Andreopoulos B."/>
            <person name="Baker S."/>
            <person name="Barry K."/>
            <person name="Bills G."/>
            <person name="Bluhm B."/>
            <person name="Cannon C."/>
            <person name="Castanera R."/>
            <person name="Culley D."/>
            <person name="Daum C."/>
            <person name="Ezra D."/>
            <person name="Gonzalez J."/>
            <person name="Henrissat B."/>
            <person name="Kuo A."/>
            <person name="Liang C."/>
            <person name="Lipzen A."/>
            <person name="Lutzoni F."/>
            <person name="Magnuson J."/>
            <person name="Mondo S."/>
            <person name="Nolan M."/>
            <person name="Ohm R."/>
            <person name="Pangilinan J."/>
            <person name="Park H.-J."/>
            <person name="Ramirez L."/>
            <person name="Alfaro M."/>
            <person name="Sun H."/>
            <person name="Tritt A."/>
            <person name="Yoshinaga Y."/>
            <person name="Zwiers L.-H."/>
            <person name="Turgeon B."/>
            <person name="Goodwin S."/>
            <person name="Spatafora J."/>
            <person name="Crous P."/>
            <person name="Grigoriev I."/>
        </authorList>
    </citation>
    <scope>NUCLEOTIDE SEQUENCE</scope>
    <source>
        <strain evidence="10">CBS 121739</strain>
    </source>
</reference>
<keyword evidence="3" id="KW-0285">Flavoprotein</keyword>